<reference evidence="1" key="1">
    <citation type="journal article" date="2014" name="Front. Microbiol.">
        <title>High frequency of phylogenetically diverse reductive dehalogenase-homologous genes in deep subseafloor sedimentary metagenomes.</title>
        <authorList>
            <person name="Kawai M."/>
            <person name="Futagami T."/>
            <person name="Toyoda A."/>
            <person name="Takaki Y."/>
            <person name="Nishi S."/>
            <person name="Hori S."/>
            <person name="Arai W."/>
            <person name="Tsubouchi T."/>
            <person name="Morono Y."/>
            <person name="Uchiyama I."/>
            <person name="Ito T."/>
            <person name="Fujiyama A."/>
            <person name="Inagaki F."/>
            <person name="Takami H."/>
        </authorList>
    </citation>
    <scope>NUCLEOTIDE SEQUENCE</scope>
    <source>
        <strain evidence="1">Expedition CK06-06</strain>
    </source>
</reference>
<feature type="non-terminal residue" evidence="1">
    <location>
        <position position="1"/>
    </location>
</feature>
<sequence>AYQRPGRKDIFHRIGKTNHDEVDLYLHPI</sequence>
<gene>
    <name evidence="1" type="ORF">S06H3_61892</name>
</gene>
<organism evidence="1">
    <name type="scientific">marine sediment metagenome</name>
    <dbReference type="NCBI Taxonomy" id="412755"/>
    <lineage>
        <taxon>unclassified sequences</taxon>
        <taxon>metagenomes</taxon>
        <taxon>ecological metagenomes</taxon>
    </lineage>
</organism>
<dbReference type="EMBL" id="BARV01040678">
    <property type="protein sequence ID" value="GAI56250.1"/>
    <property type="molecule type" value="Genomic_DNA"/>
</dbReference>
<dbReference type="AlphaFoldDB" id="X1QZH0"/>
<name>X1QZH0_9ZZZZ</name>
<evidence type="ECO:0000313" key="1">
    <source>
        <dbReference type="EMBL" id="GAI56250.1"/>
    </source>
</evidence>
<proteinExistence type="predicted"/>
<comment type="caution">
    <text evidence="1">The sequence shown here is derived from an EMBL/GenBank/DDBJ whole genome shotgun (WGS) entry which is preliminary data.</text>
</comment>
<accession>X1QZH0</accession>
<protein>
    <submittedName>
        <fullName evidence="1">Uncharacterized protein</fullName>
    </submittedName>
</protein>